<dbReference type="STRING" id="988821.SAMN05421867_101159"/>
<evidence type="ECO:0000259" key="1">
    <source>
        <dbReference type="Pfam" id="PF12697"/>
    </source>
</evidence>
<dbReference type="Gene3D" id="3.40.50.1820">
    <property type="entry name" value="alpha/beta hydrolase"/>
    <property type="match status" value="1"/>
</dbReference>
<reference evidence="3" key="1">
    <citation type="submission" date="2016-10" db="EMBL/GenBank/DDBJ databases">
        <authorList>
            <person name="Varghese N."/>
            <person name="Submissions S."/>
        </authorList>
    </citation>
    <scope>NUCLEOTIDE SEQUENCE [LARGE SCALE GENOMIC DNA]</scope>
    <source>
        <strain evidence="3">CGMCC 4.6945</strain>
    </source>
</reference>
<dbReference type="GO" id="GO:0003824">
    <property type="term" value="F:catalytic activity"/>
    <property type="evidence" value="ECO:0007669"/>
    <property type="project" value="UniProtKB-ARBA"/>
</dbReference>
<dbReference type="PANTHER" id="PTHR43194:SF5">
    <property type="entry name" value="PIMELOYL-[ACYL-CARRIER PROTEIN] METHYL ESTER ESTERASE"/>
    <property type="match status" value="1"/>
</dbReference>
<evidence type="ECO:0000313" key="3">
    <source>
        <dbReference type="Proteomes" id="UP000199012"/>
    </source>
</evidence>
<dbReference type="Proteomes" id="UP000199012">
    <property type="component" value="Unassembled WGS sequence"/>
</dbReference>
<dbReference type="Pfam" id="PF12697">
    <property type="entry name" value="Abhydrolase_6"/>
    <property type="match status" value="1"/>
</dbReference>
<organism evidence="2 3">
    <name type="scientific">Cellulomonas marina</name>
    <dbReference type="NCBI Taxonomy" id="988821"/>
    <lineage>
        <taxon>Bacteria</taxon>
        <taxon>Bacillati</taxon>
        <taxon>Actinomycetota</taxon>
        <taxon>Actinomycetes</taxon>
        <taxon>Micrococcales</taxon>
        <taxon>Cellulomonadaceae</taxon>
        <taxon>Cellulomonas</taxon>
    </lineage>
</organism>
<dbReference type="InterPro" id="IPR000073">
    <property type="entry name" value="AB_hydrolase_1"/>
</dbReference>
<dbReference type="InterPro" id="IPR050228">
    <property type="entry name" value="Carboxylesterase_BioH"/>
</dbReference>
<evidence type="ECO:0000313" key="2">
    <source>
        <dbReference type="EMBL" id="SFA71263.1"/>
    </source>
</evidence>
<name>A0A1I0V5B2_9CELL</name>
<dbReference type="EMBL" id="FOKA01000001">
    <property type="protein sequence ID" value="SFA71263.1"/>
    <property type="molecule type" value="Genomic_DNA"/>
</dbReference>
<keyword evidence="3" id="KW-1185">Reference proteome</keyword>
<gene>
    <name evidence="2" type="ORF">SAMN05421867_101159</name>
</gene>
<proteinExistence type="predicted"/>
<feature type="domain" description="AB hydrolase-1" evidence="1">
    <location>
        <begin position="50"/>
        <end position="260"/>
    </location>
</feature>
<sequence>MTRSAVQVSDLPSGLSVRIDRFRRGDACLRVWTMWLDDADRAAGQDRHDVVMVHGLGASSQYFERLGLRLARMGTVHLMDLPGFAAVPAPSRPFRTEDFAAVLHAWMDQADLVAPVLVGQSMGTQVVTETLAAYPGSAHAGVLVGPIVNAAERSATRQALRLLQSAPFESHRTRSVVVSAYGRCAPWWVRAVLPGMVRYPIEERIGQVDVPLLLLRGEHDHVAPRPWVEHLTGLAKDGRFVEVEGAGHGVIDDHRDEVARLVVEHARR</sequence>
<dbReference type="SUPFAM" id="SSF53474">
    <property type="entry name" value="alpha/beta-Hydrolases"/>
    <property type="match status" value="1"/>
</dbReference>
<accession>A0A1I0V5B2</accession>
<dbReference type="InterPro" id="IPR029058">
    <property type="entry name" value="AB_hydrolase_fold"/>
</dbReference>
<dbReference type="RefSeq" id="WP_090029868.1">
    <property type="nucleotide sequence ID" value="NZ_BONM01000005.1"/>
</dbReference>
<dbReference type="AlphaFoldDB" id="A0A1I0V5B2"/>
<dbReference type="PANTHER" id="PTHR43194">
    <property type="entry name" value="HYDROLASE ALPHA/BETA FOLD FAMILY"/>
    <property type="match status" value="1"/>
</dbReference>
<dbReference type="OrthoDB" id="9770427at2"/>
<protein>
    <submittedName>
        <fullName evidence="2">Pimeloyl-ACP methyl ester carboxylesterase</fullName>
    </submittedName>
</protein>